<dbReference type="InParanoid" id="A0A0U5JC15"/>
<organism evidence="1 2">
    <name type="scientific">Candidatus Protochlamydia naegleriophila</name>
    <dbReference type="NCBI Taxonomy" id="389348"/>
    <lineage>
        <taxon>Bacteria</taxon>
        <taxon>Pseudomonadati</taxon>
        <taxon>Chlamydiota</taxon>
        <taxon>Chlamydiia</taxon>
        <taxon>Parachlamydiales</taxon>
        <taxon>Parachlamydiaceae</taxon>
        <taxon>Candidatus Protochlamydia</taxon>
    </lineage>
</organism>
<reference evidence="2" key="1">
    <citation type="submission" date="2015-09" db="EMBL/GenBank/DDBJ databases">
        <authorList>
            <person name="Bertelli C."/>
        </authorList>
    </citation>
    <scope>NUCLEOTIDE SEQUENCE [LARGE SCALE GENOMIC DNA]</scope>
    <source>
        <strain evidence="2">KNic</strain>
    </source>
</reference>
<dbReference type="InterPro" id="IPR019238">
    <property type="entry name" value="AbiEi_2"/>
</dbReference>
<sequence length="243" mass="27900">MEGRFLIGSNEKLVEGNIYSDKSAVVLDWLLREDIKSRELSVRNVSKEAGVSLGSVQRVFETLVLKGILQVEGIRTAKKFFLKESKRLLEGWLEHYSIVKKCKMRTYRSGFQDKAELLETIKKSNLSNKVVLALHSAAEVYGYKNTNLNTLELYLLDPLLRPQLEKKLLLEPQERGYEVLLIEPYYKSLLKNNCDANLDINASPSILTFLDLYHFPLRGQEQAEFMAERLPELKRIFKGGKSS</sequence>
<dbReference type="STRING" id="389348.PNK_1033"/>
<dbReference type="KEGG" id="pnl:PNK_1033"/>
<dbReference type="EMBL" id="LN879502">
    <property type="protein sequence ID" value="CUI16653.1"/>
    <property type="molecule type" value="Genomic_DNA"/>
</dbReference>
<dbReference type="Pfam" id="PF09952">
    <property type="entry name" value="AbiEi_2"/>
    <property type="match status" value="1"/>
</dbReference>
<evidence type="ECO:0000313" key="1">
    <source>
        <dbReference type="EMBL" id="CUI16653.1"/>
    </source>
</evidence>
<keyword evidence="2" id="KW-1185">Reference proteome</keyword>
<evidence type="ECO:0008006" key="3">
    <source>
        <dbReference type="Google" id="ProtNLM"/>
    </source>
</evidence>
<gene>
    <name evidence="1" type="ORF">PNK_1033</name>
</gene>
<dbReference type="RefSeq" id="WP_059060710.1">
    <property type="nucleotide sequence ID" value="NZ_LN879502.1"/>
</dbReference>
<name>A0A0U5JC15_9BACT</name>
<proteinExistence type="predicted"/>
<accession>A0A0U5JC15</accession>
<protein>
    <recommendedName>
        <fullName evidence="3">Transcriptional regulator</fullName>
    </recommendedName>
</protein>
<evidence type="ECO:0000313" key="2">
    <source>
        <dbReference type="Proteomes" id="UP000069902"/>
    </source>
</evidence>
<dbReference type="Proteomes" id="UP000069902">
    <property type="component" value="Chromosome cPNK"/>
</dbReference>
<dbReference type="PATRIC" id="fig|389348.3.peg.1139"/>
<dbReference type="AlphaFoldDB" id="A0A0U5JC15"/>